<evidence type="ECO:0000256" key="2">
    <source>
        <dbReference type="ARBA" id="ARBA00012415"/>
    </source>
</evidence>
<evidence type="ECO:0000256" key="3">
    <source>
        <dbReference type="ARBA" id="ARBA00019048"/>
    </source>
</evidence>
<comment type="catalytic activity">
    <reaction evidence="6 7">
        <text>alpha-D-glucose 1-phosphate + UTP + H(+) = UDP-alpha-D-glucose + diphosphate</text>
        <dbReference type="Rhea" id="RHEA:19889"/>
        <dbReference type="ChEBI" id="CHEBI:15378"/>
        <dbReference type="ChEBI" id="CHEBI:33019"/>
        <dbReference type="ChEBI" id="CHEBI:46398"/>
        <dbReference type="ChEBI" id="CHEBI:58601"/>
        <dbReference type="ChEBI" id="CHEBI:58885"/>
        <dbReference type="EC" id="2.7.7.9"/>
    </reaction>
</comment>
<dbReference type="NCBIfam" id="TIGR01099">
    <property type="entry name" value="galU"/>
    <property type="match status" value="1"/>
</dbReference>
<dbReference type="Pfam" id="PF00483">
    <property type="entry name" value="NTP_transferase"/>
    <property type="match status" value="1"/>
</dbReference>
<protein>
    <recommendedName>
        <fullName evidence="3 7">UTP--glucose-1-phosphate uridylyltransferase</fullName>
        <ecNumber evidence="2 7">2.7.7.9</ecNumber>
    </recommendedName>
    <alternativeName>
        <fullName evidence="7">UDP-glucose pyrophosphorylase</fullName>
    </alternativeName>
</protein>
<organism evidence="9 10">
    <name type="scientific">Nitrosovibrio tenuis</name>
    <dbReference type="NCBI Taxonomy" id="1233"/>
    <lineage>
        <taxon>Bacteria</taxon>
        <taxon>Pseudomonadati</taxon>
        <taxon>Pseudomonadota</taxon>
        <taxon>Betaproteobacteria</taxon>
        <taxon>Nitrosomonadales</taxon>
        <taxon>Nitrosomonadaceae</taxon>
        <taxon>Nitrosovibrio</taxon>
    </lineage>
</organism>
<dbReference type="CDD" id="cd02541">
    <property type="entry name" value="UGPase_prokaryotic"/>
    <property type="match status" value="1"/>
</dbReference>
<proteinExistence type="inferred from homology"/>
<dbReference type="InterPro" id="IPR005835">
    <property type="entry name" value="NTP_transferase_dom"/>
</dbReference>
<dbReference type="PANTHER" id="PTHR43197">
    <property type="entry name" value="UTP--GLUCOSE-1-PHOSPHATE URIDYLYLTRANSFERASE"/>
    <property type="match status" value="1"/>
</dbReference>
<evidence type="ECO:0000313" key="9">
    <source>
        <dbReference type="EMBL" id="SEK42638.1"/>
    </source>
</evidence>
<dbReference type="InterPro" id="IPR005771">
    <property type="entry name" value="GalU_uridylyltTrfase_bac/arc"/>
</dbReference>
<reference evidence="9 10" key="1">
    <citation type="submission" date="2016-10" db="EMBL/GenBank/DDBJ databases">
        <authorList>
            <person name="de Groot N.N."/>
        </authorList>
    </citation>
    <scope>NUCLEOTIDE SEQUENCE [LARGE SCALE GENOMIC DNA]</scope>
    <source>
        <strain evidence="9 10">Nv1</strain>
    </source>
</reference>
<sequence>MSISATPAALNRKEMFSLNGTSFRKSPKAVRKAVFPVAGLGTRFLPATKAIAKEMLPIVDRPLIQYAVDEAAAAGIEEIIFVTHRSKRAIEDHLHRSVELESELASQGKHASLRMLRQLNHSGLHFSFVRQEEPRGLGHAIQCARHLVGNEPFAVLLPDDLIDGQPPVLAQMISQYERVASSLVAVRTVSREETRRYGIVDAYSDDAESRSMKIRGVVEKPTPEAAPSTLAIVGRYVLSPAIFDCIATLDPGVGGEIQLTDGISRLLKLEPVMTYRYQGRHYDCGSKAGFLEATVAYGLQHPEVGAEFREILLRMSHEIAQESACEAPFASVGYATTDVDTRSPAILQRA</sequence>
<dbReference type="STRING" id="1233.SAMN05216387_101410"/>
<dbReference type="EC" id="2.7.7.9" evidence="2 7"/>
<dbReference type="EMBL" id="FOBH01000001">
    <property type="protein sequence ID" value="SEK42638.1"/>
    <property type="molecule type" value="Genomic_DNA"/>
</dbReference>
<dbReference type="GO" id="GO:0006011">
    <property type="term" value="P:UDP-alpha-D-glucose metabolic process"/>
    <property type="evidence" value="ECO:0007669"/>
    <property type="project" value="InterPro"/>
</dbReference>
<dbReference type="InterPro" id="IPR029044">
    <property type="entry name" value="Nucleotide-diphossugar_trans"/>
</dbReference>
<evidence type="ECO:0000313" key="10">
    <source>
        <dbReference type="Proteomes" id="UP000198620"/>
    </source>
</evidence>
<keyword evidence="10" id="KW-1185">Reference proteome</keyword>
<dbReference type="AlphaFoldDB" id="A0A1H7GX52"/>
<name>A0A1H7GX52_9PROT</name>
<dbReference type="PANTHER" id="PTHR43197:SF1">
    <property type="entry name" value="UTP--GLUCOSE-1-PHOSPHATE URIDYLYLTRANSFERASE"/>
    <property type="match status" value="1"/>
</dbReference>
<dbReference type="GO" id="GO:0003983">
    <property type="term" value="F:UTP:glucose-1-phosphate uridylyltransferase activity"/>
    <property type="evidence" value="ECO:0007669"/>
    <property type="project" value="UniProtKB-EC"/>
</dbReference>
<evidence type="ECO:0000256" key="7">
    <source>
        <dbReference type="RuleBase" id="RU361259"/>
    </source>
</evidence>
<keyword evidence="5 7" id="KW-0548">Nucleotidyltransferase</keyword>
<dbReference type="OrthoDB" id="9813880at2"/>
<dbReference type="RefSeq" id="WP_090826538.1">
    <property type="nucleotide sequence ID" value="NZ_FOBH01000001.1"/>
</dbReference>
<comment type="similarity">
    <text evidence="1 7">Belongs to the UDPGP type 2 family.</text>
</comment>
<dbReference type="Proteomes" id="UP000198620">
    <property type="component" value="Unassembled WGS sequence"/>
</dbReference>
<dbReference type="SUPFAM" id="SSF53448">
    <property type="entry name" value="Nucleotide-diphospho-sugar transferases"/>
    <property type="match status" value="1"/>
</dbReference>
<evidence type="ECO:0000256" key="5">
    <source>
        <dbReference type="ARBA" id="ARBA00022695"/>
    </source>
</evidence>
<evidence type="ECO:0000256" key="1">
    <source>
        <dbReference type="ARBA" id="ARBA00006890"/>
    </source>
</evidence>
<accession>A0A1H7GX52</accession>
<gene>
    <name evidence="9" type="ORF">SAMN05216387_101410</name>
</gene>
<feature type="domain" description="Nucleotidyl transferase" evidence="8">
    <location>
        <begin position="37"/>
        <end position="296"/>
    </location>
</feature>
<keyword evidence="4 7" id="KW-0808">Transferase</keyword>
<evidence type="ECO:0000256" key="6">
    <source>
        <dbReference type="ARBA" id="ARBA00048128"/>
    </source>
</evidence>
<evidence type="ECO:0000256" key="4">
    <source>
        <dbReference type="ARBA" id="ARBA00022679"/>
    </source>
</evidence>
<dbReference type="Gene3D" id="3.90.550.10">
    <property type="entry name" value="Spore Coat Polysaccharide Biosynthesis Protein SpsA, Chain A"/>
    <property type="match status" value="1"/>
</dbReference>
<evidence type="ECO:0000259" key="8">
    <source>
        <dbReference type="Pfam" id="PF00483"/>
    </source>
</evidence>